<accession>A0A6N7Z7H7</accession>
<dbReference type="CDD" id="cd00093">
    <property type="entry name" value="HTH_XRE"/>
    <property type="match status" value="1"/>
</dbReference>
<dbReference type="PANTHER" id="PTHR47691:SF3">
    <property type="entry name" value="HTH-TYPE TRANSCRIPTIONAL REGULATOR RV0890C-RELATED"/>
    <property type="match status" value="1"/>
</dbReference>
<dbReference type="Proteomes" id="UP000440096">
    <property type="component" value="Unassembled WGS sequence"/>
</dbReference>
<dbReference type="InterPro" id="IPR027417">
    <property type="entry name" value="P-loop_NTPase"/>
</dbReference>
<dbReference type="SUPFAM" id="SSF48452">
    <property type="entry name" value="TPR-like"/>
    <property type="match status" value="1"/>
</dbReference>
<dbReference type="GO" id="GO:0003677">
    <property type="term" value="F:DNA binding"/>
    <property type="evidence" value="ECO:0007669"/>
    <property type="project" value="InterPro"/>
</dbReference>
<reference evidence="2 3" key="1">
    <citation type="submission" date="2019-11" db="EMBL/GenBank/DDBJ databases">
        <title>Draft genome of Amycolatopsis RM579.</title>
        <authorList>
            <person name="Duangmal K."/>
            <person name="Mingma R."/>
        </authorList>
    </citation>
    <scope>NUCLEOTIDE SEQUENCE [LARGE SCALE GENOMIC DNA]</scope>
    <source>
        <strain evidence="2 3">RM579</strain>
    </source>
</reference>
<evidence type="ECO:0000313" key="3">
    <source>
        <dbReference type="Proteomes" id="UP000440096"/>
    </source>
</evidence>
<evidence type="ECO:0000259" key="1">
    <source>
        <dbReference type="PROSITE" id="PS50943"/>
    </source>
</evidence>
<dbReference type="SMART" id="SM00530">
    <property type="entry name" value="HTH_XRE"/>
    <property type="match status" value="1"/>
</dbReference>
<dbReference type="InterPro" id="IPR019734">
    <property type="entry name" value="TPR_rpt"/>
</dbReference>
<organism evidence="2 3">
    <name type="scientific">Amycolatopsis pithecellobii</name>
    <dbReference type="NCBI Taxonomy" id="664692"/>
    <lineage>
        <taxon>Bacteria</taxon>
        <taxon>Bacillati</taxon>
        <taxon>Actinomycetota</taxon>
        <taxon>Actinomycetes</taxon>
        <taxon>Pseudonocardiales</taxon>
        <taxon>Pseudonocardiaceae</taxon>
        <taxon>Amycolatopsis</taxon>
    </lineage>
</organism>
<feature type="domain" description="HTH cro/C1-type" evidence="1">
    <location>
        <begin position="8"/>
        <end position="61"/>
    </location>
</feature>
<proteinExistence type="predicted"/>
<dbReference type="PRINTS" id="PR00364">
    <property type="entry name" value="DISEASERSIST"/>
</dbReference>
<dbReference type="SUPFAM" id="SSF47413">
    <property type="entry name" value="lambda repressor-like DNA-binding domains"/>
    <property type="match status" value="1"/>
</dbReference>
<dbReference type="Gene3D" id="1.25.40.10">
    <property type="entry name" value="Tetratricopeptide repeat domain"/>
    <property type="match status" value="2"/>
</dbReference>
<evidence type="ECO:0000313" key="2">
    <source>
        <dbReference type="EMBL" id="MTD57060.1"/>
    </source>
</evidence>
<dbReference type="Gene3D" id="1.10.260.40">
    <property type="entry name" value="lambda repressor-like DNA-binding domains"/>
    <property type="match status" value="1"/>
</dbReference>
<keyword evidence="3" id="KW-1185">Reference proteome</keyword>
<dbReference type="PROSITE" id="PS50943">
    <property type="entry name" value="HTH_CROC1"/>
    <property type="match status" value="1"/>
</dbReference>
<dbReference type="InterPro" id="IPR011990">
    <property type="entry name" value="TPR-like_helical_dom_sf"/>
</dbReference>
<dbReference type="RefSeq" id="WP_154759205.1">
    <property type="nucleotide sequence ID" value="NZ_WMBA01000043.1"/>
</dbReference>
<dbReference type="Pfam" id="PF13560">
    <property type="entry name" value="HTH_31"/>
    <property type="match status" value="1"/>
</dbReference>
<dbReference type="InterPro" id="IPR001387">
    <property type="entry name" value="Cro/C1-type_HTH"/>
</dbReference>
<dbReference type="PANTHER" id="PTHR47691">
    <property type="entry name" value="REGULATOR-RELATED"/>
    <property type="match status" value="1"/>
</dbReference>
<dbReference type="OrthoDB" id="581105at2"/>
<dbReference type="EMBL" id="WMBA01000043">
    <property type="protein sequence ID" value="MTD57060.1"/>
    <property type="molecule type" value="Genomic_DNA"/>
</dbReference>
<gene>
    <name evidence="2" type="ORF">GKO32_24235</name>
</gene>
<protein>
    <submittedName>
        <fullName evidence="2">Helix-turn-helix domain-containing protein</fullName>
    </submittedName>
</protein>
<dbReference type="Gene3D" id="3.40.50.300">
    <property type="entry name" value="P-loop containing nucleotide triphosphate hydrolases"/>
    <property type="match status" value="1"/>
</dbReference>
<dbReference type="SUPFAM" id="SSF52540">
    <property type="entry name" value="P-loop containing nucleoside triphosphate hydrolases"/>
    <property type="match status" value="1"/>
</dbReference>
<dbReference type="AlphaFoldDB" id="A0A6N7Z7H7"/>
<dbReference type="SMART" id="SM00028">
    <property type="entry name" value="TPR"/>
    <property type="match status" value="3"/>
</dbReference>
<comment type="caution">
    <text evidence="2">The sequence shown here is derived from an EMBL/GenBank/DDBJ whole genome shotgun (WGS) entry which is preliminary data.</text>
</comment>
<sequence length="712" mass="75880">MAELGPELRRRRESAGLSLARLAVLAHFTKGYLSKVENGRVRANRSVVEAYDKALGAGGELTALVPGEPPRAGAGIAGLPARTRHFIGRETELAALSAVLSHSEDVRVCVVHGMAGAGKTALAIAAARQAAPGFPDGCLFFDLRGHTPGVPGLSPAEGAQQLLLLLGVPGDQLPPGVDGRANLVRDKLSGRRMLLVFDNVRSAAQISPLIPAEPACRVLVTSRARLPALDDAWHLHAGMLSRADALALFGSISGLPADEVAVEIVELCGLLPLAIRIAAARLVAGGWSARRLAGRLAAARLAALDDGERSVAAAFTVSYEELPAGQRRLFGLLALHPATPIDAVAATELAGAEADTLLDRLHDAHLITLDEDGVVHMHDLVRLFAVRYALPRISAVDRAAAVSRLVEYAAGMLVAADELVEPHRFRPEIDCPRPARLPFASAADALAWLRAWWPALAGIVELAAEHGLRRRCWQIAFVLRAIFFRDKLFQPWLRTHQCALKAAGPDAEGMILNSLGMAYIEMGELHEAAECHRRARERCTEAGDERGATDALSSLAWVRLYQGEPSATVRDLSVALEVYRAAGRRRNVAIALRGIALAETELGRFGAAVEHAEEARRLAGLPVEVLMAVNCLAWTRFRAGDLEAAERGYREAAELAVLAASDYERARALTGLGNVAHARGSAEAAAAHWSAADALGVPLEPRVLGEARARRG</sequence>
<name>A0A6N7Z7H7_9PSEU</name>
<dbReference type="InterPro" id="IPR010982">
    <property type="entry name" value="Lambda_DNA-bd_dom_sf"/>
</dbReference>